<dbReference type="Proteomes" id="UP000053558">
    <property type="component" value="Unassembled WGS sequence"/>
</dbReference>
<dbReference type="PANTHER" id="PTHR34407">
    <property type="entry name" value="EXPRESSED PROTEIN"/>
    <property type="match status" value="1"/>
</dbReference>
<dbReference type="AlphaFoldDB" id="A0A5M3N0H9"/>
<dbReference type="RefSeq" id="XP_007765526.1">
    <property type="nucleotide sequence ID" value="XM_007767336.1"/>
</dbReference>
<sequence length="552" mass="61461">MRSPRFILLGTVLAALLFLAFIRREQAYNVIVDYTDPNDWRIPDAVNNVLGYENLESNSSKSTEDFTKPYSPPSQEEVKVIETPKSKPKQDALPGYCDYCGPDDKICQKYGPFNLARSRAYEGPNARLKRVLAKGRSGKKLKIGMLGGSVTKGHSVNRDQNWTTRYGKFLTDVLGIDVEVVNGGVGATVSEYMETCFLEHIPEDVDIVVIELAINDQRLERLAKGYDNLIRGIFELKSKPAIINLQIMALSFATITMGGDLHSAVAQYYDTPIVSVRNMLLPYVLSMTQDGRASDDVVKHWFHVQGDGVVDTRHMNWRGHELMADLLGSFTARVACEGVREERARKALGEDGKKSGWLGEMDAGERDWVAEGLVGFAPEKGSFIPDSETGEYVPRISMFDKYEPHTSLLAPNPSCMTMSTTRHPLVPDPKLSHGWEKWSHPQNPGKLFLRATAPGAKAVFRLRTAAVGRLRVTYLRSMDYGLGSVWCWPDGQRDKGTRLDGYWEVKNIHVSQTATITEDLAPGEHTLSCELLKETKDPGKGTDFRLLAVDGA</sequence>
<dbReference type="GeneID" id="19210137"/>
<comment type="caution">
    <text evidence="2">The sequence shown here is derived from an EMBL/GenBank/DDBJ whole genome shotgun (WGS) entry which is preliminary data.</text>
</comment>
<evidence type="ECO:0000313" key="2">
    <source>
        <dbReference type="EMBL" id="EIW84544.1"/>
    </source>
</evidence>
<dbReference type="Gene3D" id="3.40.50.1110">
    <property type="entry name" value="SGNH hydrolase"/>
    <property type="match status" value="1"/>
</dbReference>
<protein>
    <recommendedName>
        <fullName evidence="4">SGNH hydrolase</fullName>
    </recommendedName>
</protein>
<evidence type="ECO:0000313" key="3">
    <source>
        <dbReference type="Proteomes" id="UP000053558"/>
    </source>
</evidence>
<accession>A0A5M3N0H9</accession>
<dbReference type="OMA" id="GHEVRIM"/>
<organism evidence="2 3">
    <name type="scientific">Coniophora puteana (strain RWD-64-598)</name>
    <name type="common">Brown rot fungus</name>
    <dbReference type="NCBI Taxonomy" id="741705"/>
    <lineage>
        <taxon>Eukaryota</taxon>
        <taxon>Fungi</taxon>
        <taxon>Dikarya</taxon>
        <taxon>Basidiomycota</taxon>
        <taxon>Agaricomycotina</taxon>
        <taxon>Agaricomycetes</taxon>
        <taxon>Agaricomycetidae</taxon>
        <taxon>Boletales</taxon>
        <taxon>Coniophorineae</taxon>
        <taxon>Coniophoraceae</taxon>
        <taxon>Coniophora</taxon>
    </lineage>
</organism>
<keyword evidence="1" id="KW-0732">Signal</keyword>
<dbReference type="KEGG" id="cput:CONPUDRAFT_80818"/>
<feature type="signal peptide" evidence="1">
    <location>
        <begin position="1"/>
        <end position="27"/>
    </location>
</feature>
<proteinExistence type="predicted"/>
<name>A0A5M3N0H9_CONPW</name>
<gene>
    <name evidence="2" type="ORF">CONPUDRAFT_80818</name>
</gene>
<reference evidence="3" key="1">
    <citation type="journal article" date="2012" name="Science">
        <title>The Paleozoic origin of enzymatic lignin decomposition reconstructed from 31 fungal genomes.</title>
        <authorList>
            <person name="Floudas D."/>
            <person name="Binder M."/>
            <person name="Riley R."/>
            <person name="Barry K."/>
            <person name="Blanchette R.A."/>
            <person name="Henrissat B."/>
            <person name="Martinez A.T."/>
            <person name="Otillar R."/>
            <person name="Spatafora J.W."/>
            <person name="Yadav J.S."/>
            <person name="Aerts A."/>
            <person name="Benoit I."/>
            <person name="Boyd A."/>
            <person name="Carlson A."/>
            <person name="Copeland A."/>
            <person name="Coutinho P.M."/>
            <person name="de Vries R.P."/>
            <person name="Ferreira P."/>
            <person name="Findley K."/>
            <person name="Foster B."/>
            <person name="Gaskell J."/>
            <person name="Glotzer D."/>
            <person name="Gorecki P."/>
            <person name="Heitman J."/>
            <person name="Hesse C."/>
            <person name="Hori C."/>
            <person name="Igarashi K."/>
            <person name="Jurgens J.A."/>
            <person name="Kallen N."/>
            <person name="Kersten P."/>
            <person name="Kohler A."/>
            <person name="Kuees U."/>
            <person name="Kumar T.K.A."/>
            <person name="Kuo A."/>
            <person name="LaButti K."/>
            <person name="Larrondo L.F."/>
            <person name="Lindquist E."/>
            <person name="Ling A."/>
            <person name="Lombard V."/>
            <person name="Lucas S."/>
            <person name="Lundell T."/>
            <person name="Martin R."/>
            <person name="McLaughlin D.J."/>
            <person name="Morgenstern I."/>
            <person name="Morin E."/>
            <person name="Murat C."/>
            <person name="Nagy L.G."/>
            <person name="Nolan M."/>
            <person name="Ohm R.A."/>
            <person name="Patyshakuliyeva A."/>
            <person name="Rokas A."/>
            <person name="Ruiz-Duenas F.J."/>
            <person name="Sabat G."/>
            <person name="Salamov A."/>
            <person name="Samejima M."/>
            <person name="Schmutz J."/>
            <person name="Slot J.C."/>
            <person name="St John F."/>
            <person name="Stenlid J."/>
            <person name="Sun H."/>
            <person name="Sun S."/>
            <person name="Syed K."/>
            <person name="Tsang A."/>
            <person name="Wiebenga A."/>
            <person name="Young D."/>
            <person name="Pisabarro A."/>
            <person name="Eastwood D.C."/>
            <person name="Martin F."/>
            <person name="Cullen D."/>
            <person name="Grigoriev I.V."/>
            <person name="Hibbett D.S."/>
        </authorList>
    </citation>
    <scope>NUCLEOTIDE SEQUENCE [LARGE SCALE GENOMIC DNA]</scope>
    <source>
        <strain evidence="3">RWD-64-598 SS2</strain>
    </source>
</reference>
<keyword evidence="3" id="KW-1185">Reference proteome</keyword>
<dbReference type="PANTHER" id="PTHR34407:SF1">
    <property type="entry name" value="SGNH HYDROLASE-TYPE ESTERASE DOMAIN-CONTAINING PROTEIN"/>
    <property type="match status" value="1"/>
</dbReference>
<dbReference type="CDD" id="cd00229">
    <property type="entry name" value="SGNH_hydrolase"/>
    <property type="match status" value="1"/>
</dbReference>
<feature type="chain" id="PRO_5024379847" description="SGNH hydrolase" evidence="1">
    <location>
        <begin position="28"/>
        <end position="552"/>
    </location>
</feature>
<dbReference type="SUPFAM" id="SSF52266">
    <property type="entry name" value="SGNH hydrolase"/>
    <property type="match status" value="1"/>
</dbReference>
<evidence type="ECO:0008006" key="4">
    <source>
        <dbReference type="Google" id="ProtNLM"/>
    </source>
</evidence>
<dbReference type="EMBL" id="JH711575">
    <property type="protein sequence ID" value="EIW84544.1"/>
    <property type="molecule type" value="Genomic_DNA"/>
</dbReference>
<dbReference type="InterPro" id="IPR036514">
    <property type="entry name" value="SGNH_hydro_sf"/>
</dbReference>
<dbReference type="OrthoDB" id="544608at2759"/>
<evidence type="ECO:0000256" key="1">
    <source>
        <dbReference type="SAM" id="SignalP"/>
    </source>
</evidence>